<evidence type="ECO:0000259" key="1">
    <source>
        <dbReference type="Pfam" id="PF14765"/>
    </source>
</evidence>
<dbReference type="Gene3D" id="3.10.129.120">
    <property type="match status" value="1"/>
</dbReference>
<comment type="caution">
    <text evidence="2">The sequence shown here is derived from an EMBL/GenBank/DDBJ whole genome shotgun (WGS) entry which is preliminary data.</text>
</comment>
<proteinExistence type="predicted"/>
<feature type="domain" description="Polyketide synthase dehydratase" evidence="1">
    <location>
        <begin position="4"/>
        <end position="63"/>
    </location>
</feature>
<dbReference type="EMBL" id="JACHJD010000034">
    <property type="protein sequence ID" value="MBB5109671.1"/>
    <property type="molecule type" value="Genomic_DNA"/>
</dbReference>
<dbReference type="AlphaFoldDB" id="A0A7W8B4P7"/>
<keyword evidence="3" id="KW-1185">Reference proteome</keyword>
<evidence type="ECO:0000313" key="3">
    <source>
        <dbReference type="Proteomes" id="UP000549009"/>
    </source>
</evidence>
<protein>
    <recommendedName>
        <fullName evidence="1">Polyketide synthase dehydratase domain-containing protein</fullName>
    </recommendedName>
</protein>
<sequence length="66" mass="7209">MLLGVERMRLHWRTPEGPLWSHARLWPADPSEVLADLTVFDGSSTVVAELNGIRGTRLGGPKESAA</sequence>
<dbReference type="RefSeq" id="WP_229879882.1">
    <property type="nucleotide sequence ID" value="NZ_BMSQ01000041.1"/>
</dbReference>
<accession>A0A7W8B4P7</accession>
<gene>
    <name evidence="2" type="ORF">FHS40_008801</name>
</gene>
<dbReference type="InterPro" id="IPR049551">
    <property type="entry name" value="PKS_DH_C"/>
</dbReference>
<evidence type="ECO:0000313" key="2">
    <source>
        <dbReference type="EMBL" id="MBB5109671.1"/>
    </source>
</evidence>
<dbReference type="Proteomes" id="UP000549009">
    <property type="component" value="Unassembled WGS sequence"/>
</dbReference>
<reference evidence="2 3" key="1">
    <citation type="submission" date="2020-08" db="EMBL/GenBank/DDBJ databases">
        <title>Genomic Encyclopedia of Type Strains, Phase III (KMG-III): the genomes of soil and plant-associated and newly described type strains.</title>
        <authorList>
            <person name="Whitman W."/>
        </authorList>
    </citation>
    <scope>NUCLEOTIDE SEQUENCE [LARGE SCALE GENOMIC DNA]</scope>
    <source>
        <strain evidence="2 3">CECT 3146</strain>
    </source>
</reference>
<dbReference type="Pfam" id="PF14765">
    <property type="entry name" value="PS-DH"/>
    <property type="match status" value="1"/>
</dbReference>
<organism evidence="2 3">
    <name type="scientific">Streptomyces spectabilis</name>
    <dbReference type="NCBI Taxonomy" id="68270"/>
    <lineage>
        <taxon>Bacteria</taxon>
        <taxon>Bacillati</taxon>
        <taxon>Actinomycetota</taxon>
        <taxon>Actinomycetes</taxon>
        <taxon>Kitasatosporales</taxon>
        <taxon>Streptomycetaceae</taxon>
        <taxon>Streptomyces</taxon>
    </lineage>
</organism>
<name>A0A7W8B4P7_STRST</name>